<reference evidence="2" key="1">
    <citation type="submission" date="2023-10" db="EMBL/GenBank/DDBJ databases">
        <authorList>
            <person name="Chen Y."/>
            <person name="Shah S."/>
            <person name="Dougan E. K."/>
            <person name="Thang M."/>
            <person name="Chan C."/>
        </authorList>
    </citation>
    <scope>NUCLEOTIDE SEQUENCE [LARGE SCALE GENOMIC DNA]</scope>
</reference>
<keyword evidence="3" id="KW-1185">Reference proteome</keyword>
<evidence type="ECO:0000313" key="3">
    <source>
        <dbReference type="Proteomes" id="UP001189429"/>
    </source>
</evidence>
<gene>
    <name evidence="2" type="ORF">PCOR1329_LOCUS4670</name>
</gene>
<evidence type="ECO:0000313" key="2">
    <source>
        <dbReference type="EMBL" id="CAK0794804.1"/>
    </source>
</evidence>
<feature type="non-terminal residue" evidence="2">
    <location>
        <position position="1"/>
    </location>
</feature>
<accession>A0ABN9PW69</accession>
<evidence type="ECO:0000256" key="1">
    <source>
        <dbReference type="SAM" id="MobiDB-lite"/>
    </source>
</evidence>
<protein>
    <submittedName>
        <fullName evidence="2">Uncharacterized protein</fullName>
    </submittedName>
</protein>
<organism evidence="2 3">
    <name type="scientific">Prorocentrum cordatum</name>
    <dbReference type="NCBI Taxonomy" id="2364126"/>
    <lineage>
        <taxon>Eukaryota</taxon>
        <taxon>Sar</taxon>
        <taxon>Alveolata</taxon>
        <taxon>Dinophyceae</taxon>
        <taxon>Prorocentrales</taxon>
        <taxon>Prorocentraceae</taxon>
        <taxon>Prorocentrum</taxon>
    </lineage>
</organism>
<proteinExistence type="predicted"/>
<dbReference type="EMBL" id="CAUYUJ010001214">
    <property type="protein sequence ID" value="CAK0794804.1"/>
    <property type="molecule type" value="Genomic_DNA"/>
</dbReference>
<feature type="region of interest" description="Disordered" evidence="1">
    <location>
        <begin position="21"/>
        <end position="65"/>
    </location>
</feature>
<comment type="caution">
    <text evidence="2">The sequence shown here is derived from an EMBL/GenBank/DDBJ whole genome shotgun (WGS) entry which is preliminary data.</text>
</comment>
<sequence>AASSGIAVKVPTLAEAADRIAQELQAKSAPAADAEQEPEDAEDEAGPSKNRPASAALQNRDRVAKTPAAAHVPVIWERPPPCPRVGSPATLFKGAKIYVSDPQRCLRVIRDATKGASEVKVSFCGDKPTKARWLIALQKVDEYK</sequence>
<name>A0ABN9PW69_9DINO</name>
<dbReference type="Proteomes" id="UP001189429">
    <property type="component" value="Unassembled WGS sequence"/>
</dbReference>
<feature type="compositionally biased region" description="Acidic residues" evidence="1">
    <location>
        <begin position="34"/>
        <end position="45"/>
    </location>
</feature>